<sequence>MPVIQFNSTLRKPLILSNIRCKVPQLLFDPMNKCLEADPQNRPTARTLASILNYFFQDLSDEATELYKQFKDLDENFITYDKVKLTQFKYQTHLQAIYTNQF</sequence>
<dbReference type="EMBL" id="QKWP01000123">
    <property type="protein sequence ID" value="RIB26783.1"/>
    <property type="molecule type" value="Genomic_DNA"/>
</dbReference>
<dbReference type="Gene3D" id="1.10.510.10">
    <property type="entry name" value="Transferase(Phosphotransferase) domain 1"/>
    <property type="match status" value="1"/>
</dbReference>
<dbReference type="SUPFAM" id="SSF56112">
    <property type="entry name" value="Protein kinase-like (PK-like)"/>
    <property type="match status" value="1"/>
</dbReference>
<gene>
    <name evidence="1" type="ORF">C2G38_2162425</name>
</gene>
<protein>
    <recommendedName>
        <fullName evidence="3">Protein kinase domain-containing protein</fullName>
    </recommendedName>
</protein>
<dbReference type="AlphaFoldDB" id="A0A397W3C2"/>
<comment type="caution">
    <text evidence="1">The sequence shown here is derived from an EMBL/GenBank/DDBJ whole genome shotgun (WGS) entry which is preliminary data.</text>
</comment>
<dbReference type="Proteomes" id="UP000266673">
    <property type="component" value="Unassembled WGS sequence"/>
</dbReference>
<name>A0A397W3C2_9GLOM</name>
<dbReference type="InterPro" id="IPR011009">
    <property type="entry name" value="Kinase-like_dom_sf"/>
</dbReference>
<evidence type="ECO:0000313" key="2">
    <source>
        <dbReference type="Proteomes" id="UP000266673"/>
    </source>
</evidence>
<keyword evidence="2" id="KW-1185">Reference proteome</keyword>
<evidence type="ECO:0008006" key="3">
    <source>
        <dbReference type="Google" id="ProtNLM"/>
    </source>
</evidence>
<dbReference type="OrthoDB" id="2374027at2759"/>
<evidence type="ECO:0000313" key="1">
    <source>
        <dbReference type="EMBL" id="RIB26783.1"/>
    </source>
</evidence>
<reference evidence="1 2" key="1">
    <citation type="submission" date="2018-06" db="EMBL/GenBank/DDBJ databases">
        <title>Comparative genomics reveals the genomic features of Rhizophagus irregularis, R. cerebriforme, R. diaphanum and Gigaspora rosea, and their symbiotic lifestyle signature.</title>
        <authorList>
            <person name="Morin E."/>
            <person name="San Clemente H."/>
            <person name="Chen E.C.H."/>
            <person name="De La Providencia I."/>
            <person name="Hainaut M."/>
            <person name="Kuo A."/>
            <person name="Kohler A."/>
            <person name="Murat C."/>
            <person name="Tang N."/>
            <person name="Roy S."/>
            <person name="Loubradou J."/>
            <person name="Henrissat B."/>
            <person name="Grigoriev I.V."/>
            <person name="Corradi N."/>
            <person name="Roux C."/>
            <person name="Martin F.M."/>
        </authorList>
    </citation>
    <scope>NUCLEOTIDE SEQUENCE [LARGE SCALE GENOMIC DNA]</scope>
    <source>
        <strain evidence="1 2">DAOM 194757</strain>
    </source>
</reference>
<proteinExistence type="predicted"/>
<accession>A0A397W3C2</accession>
<organism evidence="1 2">
    <name type="scientific">Gigaspora rosea</name>
    <dbReference type="NCBI Taxonomy" id="44941"/>
    <lineage>
        <taxon>Eukaryota</taxon>
        <taxon>Fungi</taxon>
        <taxon>Fungi incertae sedis</taxon>
        <taxon>Mucoromycota</taxon>
        <taxon>Glomeromycotina</taxon>
        <taxon>Glomeromycetes</taxon>
        <taxon>Diversisporales</taxon>
        <taxon>Gigasporaceae</taxon>
        <taxon>Gigaspora</taxon>
    </lineage>
</organism>